<dbReference type="GO" id="GO:0016829">
    <property type="term" value="F:lyase activity"/>
    <property type="evidence" value="ECO:0007669"/>
    <property type="project" value="UniProtKB-KW"/>
</dbReference>
<reference evidence="7 8" key="1">
    <citation type="submission" date="2010-12" db="EMBL/GenBank/DDBJ databases">
        <title>Whole genome sequence of Anaerolinea thermophila UNI-1.</title>
        <authorList>
            <person name="Narita-Yamada S."/>
            <person name="Kishi E."/>
            <person name="Watanabe Y."/>
            <person name="Takasaki K."/>
            <person name="Ankai A."/>
            <person name="Oguchi A."/>
            <person name="Fukui S."/>
            <person name="Takahashi M."/>
            <person name="Yashiro I."/>
            <person name="Hosoyama A."/>
            <person name="Sekiguchi Y."/>
            <person name="Hanada S."/>
            <person name="Fujita N."/>
        </authorList>
    </citation>
    <scope>NUCLEOTIDE SEQUENCE [LARGE SCALE GENOMIC DNA]</scope>
    <source>
        <strain evidence="8">DSM 14523 / JCM 11388 / NBRC 100420 / UNI-1</strain>
    </source>
</reference>
<dbReference type="AlphaFoldDB" id="E8MZ65"/>
<name>E8MZ65_ANATU</name>
<evidence type="ECO:0000259" key="5">
    <source>
        <dbReference type="Pfam" id="PF07940"/>
    </source>
</evidence>
<dbReference type="PANTHER" id="PTHR39210">
    <property type="entry name" value="HEPARIN-SULFATE LYASE"/>
    <property type="match status" value="1"/>
</dbReference>
<keyword evidence="8" id="KW-1185">Reference proteome</keyword>
<feature type="domain" description="Heparinase II/III-like C-terminal" evidence="5">
    <location>
        <begin position="414"/>
        <end position="626"/>
    </location>
</feature>
<dbReference type="Pfam" id="PF07940">
    <property type="entry name" value="Hepar_II_III_C"/>
    <property type="match status" value="1"/>
</dbReference>
<dbReference type="InterPro" id="IPR012480">
    <property type="entry name" value="Hepar_II_III_C"/>
</dbReference>
<dbReference type="Proteomes" id="UP000008922">
    <property type="component" value="Chromosome"/>
</dbReference>
<evidence type="ECO:0000313" key="7">
    <source>
        <dbReference type="EMBL" id="BAJ62208.1"/>
    </source>
</evidence>
<dbReference type="InterPro" id="IPR031680">
    <property type="entry name" value="Hepar_II_III_N"/>
</dbReference>
<evidence type="ECO:0000313" key="8">
    <source>
        <dbReference type="Proteomes" id="UP000008922"/>
    </source>
</evidence>
<protein>
    <submittedName>
        <fullName evidence="7">Uncharacterized protein</fullName>
    </submittedName>
</protein>
<dbReference type="eggNOG" id="COG5360">
    <property type="taxonomic scope" value="Bacteria"/>
</dbReference>
<dbReference type="Gene3D" id="2.70.98.70">
    <property type="match status" value="1"/>
</dbReference>
<proteinExistence type="predicted"/>
<dbReference type="Gene3D" id="1.50.10.100">
    <property type="entry name" value="Chondroitin AC/alginate lyase"/>
    <property type="match status" value="1"/>
</dbReference>
<dbReference type="SUPFAM" id="SSF48230">
    <property type="entry name" value="Chondroitin AC/alginate lyase"/>
    <property type="match status" value="1"/>
</dbReference>
<dbReference type="InterPro" id="IPR008929">
    <property type="entry name" value="Chondroitin_lyas"/>
</dbReference>
<dbReference type="EMBL" id="AP012029">
    <property type="protein sequence ID" value="BAJ62208.1"/>
    <property type="molecule type" value="Genomic_DNA"/>
</dbReference>
<keyword evidence="3" id="KW-0574">Periplasm</keyword>
<dbReference type="STRING" id="926569.ANT_01740"/>
<evidence type="ECO:0000256" key="4">
    <source>
        <dbReference type="ARBA" id="ARBA00023239"/>
    </source>
</evidence>
<keyword evidence="2" id="KW-0732">Signal</keyword>
<organism evidence="7 8">
    <name type="scientific">Anaerolinea thermophila (strain DSM 14523 / JCM 11388 / NBRC 100420 / UNI-1)</name>
    <dbReference type="NCBI Taxonomy" id="926569"/>
    <lineage>
        <taxon>Bacteria</taxon>
        <taxon>Bacillati</taxon>
        <taxon>Chloroflexota</taxon>
        <taxon>Anaerolineae</taxon>
        <taxon>Anaerolineales</taxon>
        <taxon>Anaerolineaceae</taxon>
        <taxon>Anaerolinea</taxon>
    </lineage>
</organism>
<evidence type="ECO:0000256" key="1">
    <source>
        <dbReference type="ARBA" id="ARBA00004418"/>
    </source>
</evidence>
<dbReference type="RefSeq" id="WP_013558606.1">
    <property type="nucleotide sequence ID" value="NC_014960.1"/>
</dbReference>
<evidence type="ECO:0000256" key="3">
    <source>
        <dbReference type="ARBA" id="ARBA00022764"/>
    </source>
</evidence>
<dbReference type="PANTHER" id="PTHR39210:SF1">
    <property type="entry name" value="HEPARIN-SULFATE LYASE"/>
    <property type="match status" value="1"/>
</dbReference>
<evidence type="ECO:0000256" key="2">
    <source>
        <dbReference type="ARBA" id="ARBA00022729"/>
    </source>
</evidence>
<dbReference type="InParanoid" id="E8MZ65"/>
<feature type="domain" description="Heparin-sulfate lyase N-terminal" evidence="6">
    <location>
        <begin position="124"/>
        <end position="302"/>
    </location>
</feature>
<keyword evidence="4" id="KW-0456">Lyase</keyword>
<dbReference type="OrthoDB" id="7335480at2"/>
<accession>E8MZ65</accession>
<dbReference type="HOGENOM" id="CLU_022012_1_0_0"/>
<sequence>MRKALLGWKILRALGWRALTWYAVYRLGLWTGHFARQKPPAVPPSARLRPLWHLPDAAHLRAAGGEEAYRNLMAEAEDILAGQVRLYGGEKVPLQFTPPLPLRPWTAYEGGRHLPPGVDIKDLWEPARFGWAFVLGRAYRWSGDERFPAAFWTYLETFDRANPPYQGVNWLSGQEVALRLLALLFAGDVFAASPHTTPQRLSRLTAMVVEHAARIPPTLAYARAQFNNHHLSETLGLYAAGLALEGMPQAERWREQGWRELNRALQRQIAADGTYCQHSVNYHRLMLHLALMADAFARREGRAWQAETSARLRAATAWLSACLDEISGRMLNLGHHDGAWILPLSAGGIADGRPTVQAAALAFGGGAALPPGAWDELALWLNLPALGEGGQLSRSPAVHRLGERGDWAVLRTARLTSRPAHADALHVDLWHGGVNLLKDAGTYRYNAPAPWENGLAGALVHNSITVDEHEPMTRAGRFLWLDWDHSWVTEEDEMQVTAVREGYLRLGILHRRTLRRVERGRWRISDYLLPYGKRPSLHTFTLHFLLPDWRWQVQGQDAVLLEGEGLRMRLQVQARAEPLPGKRPQAAGEMSLHLQVIRAGEVVWGEGQASPVLGWYSPTYGAREPALSLRWQVTAAPPLTLESEVVVQEANP</sequence>
<gene>
    <name evidence="7" type="ordered locus">ANT_01740</name>
</gene>
<dbReference type="GO" id="GO:0042597">
    <property type="term" value="C:periplasmic space"/>
    <property type="evidence" value="ECO:0007669"/>
    <property type="project" value="UniProtKB-SubCell"/>
</dbReference>
<dbReference type="KEGG" id="atm:ANT_01740"/>
<dbReference type="Pfam" id="PF16889">
    <property type="entry name" value="Hepar_II_III_N"/>
    <property type="match status" value="1"/>
</dbReference>
<comment type="subcellular location">
    <subcellularLocation>
        <location evidence="1">Periplasm</location>
    </subcellularLocation>
</comment>
<evidence type="ECO:0000259" key="6">
    <source>
        <dbReference type="Pfam" id="PF16889"/>
    </source>
</evidence>